<dbReference type="OrthoDB" id="2424990at2759"/>
<evidence type="ECO:0000313" key="1">
    <source>
        <dbReference type="EMBL" id="CAG8729616.1"/>
    </source>
</evidence>
<sequence length="124" mass="14721">MASFVNKHCKDSQWNAKIANGCWCTYKKIYMETRMLANKSGWGLTEDHKKGIITIEAKLDELCSYFSRIDTIYREKQNVQPSFLENFRLNNEDNIKSNDIQEQNDELQSDKYYIFKNSILNYLK</sequence>
<organism evidence="1 2">
    <name type="scientific">Cetraspora pellucida</name>
    <dbReference type="NCBI Taxonomy" id="1433469"/>
    <lineage>
        <taxon>Eukaryota</taxon>
        <taxon>Fungi</taxon>
        <taxon>Fungi incertae sedis</taxon>
        <taxon>Mucoromycota</taxon>
        <taxon>Glomeromycotina</taxon>
        <taxon>Glomeromycetes</taxon>
        <taxon>Diversisporales</taxon>
        <taxon>Gigasporaceae</taxon>
        <taxon>Cetraspora</taxon>
    </lineage>
</organism>
<gene>
    <name evidence="1" type="ORF">CPELLU_LOCUS13411</name>
</gene>
<dbReference type="Proteomes" id="UP000789759">
    <property type="component" value="Unassembled WGS sequence"/>
</dbReference>
<dbReference type="EMBL" id="CAJVQA010014199">
    <property type="protein sequence ID" value="CAG8729616.1"/>
    <property type="molecule type" value="Genomic_DNA"/>
</dbReference>
<accession>A0A9N9IC80</accession>
<name>A0A9N9IC80_9GLOM</name>
<keyword evidence="2" id="KW-1185">Reference proteome</keyword>
<comment type="caution">
    <text evidence="1">The sequence shown here is derived from an EMBL/GenBank/DDBJ whole genome shotgun (WGS) entry which is preliminary data.</text>
</comment>
<dbReference type="AlphaFoldDB" id="A0A9N9IC80"/>
<reference evidence="1" key="1">
    <citation type="submission" date="2021-06" db="EMBL/GenBank/DDBJ databases">
        <authorList>
            <person name="Kallberg Y."/>
            <person name="Tangrot J."/>
            <person name="Rosling A."/>
        </authorList>
    </citation>
    <scope>NUCLEOTIDE SEQUENCE</scope>
    <source>
        <strain evidence="1">FL966</strain>
    </source>
</reference>
<protein>
    <submittedName>
        <fullName evidence="1">13612_t:CDS:1</fullName>
    </submittedName>
</protein>
<evidence type="ECO:0000313" key="2">
    <source>
        <dbReference type="Proteomes" id="UP000789759"/>
    </source>
</evidence>
<proteinExistence type="predicted"/>